<dbReference type="PANTHER" id="PTHR13062:SF9">
    <property type="entry name" value="MICROBIAL COLLAGENASE"/>
    <property type="match status" value="1"/>
</dbReference>
<dbReference type="InterPro" id="IPR002169">
    <property type="entry name" value="Peptidase_M9A/M9B"/>
</dbReference>
<evidence type="ECO:0000256" key="16">
    <source>
        <dbReference type="PIRSR" id="PIRSR602169-1"/>
    </source>
</evidence>
<feature type="active site" evidence="16">
    <location>
        <position position="451"/>
    </location>
</feature>
<dbReference type="SUPFAM" id="SSF49299">
    <property type="entry name" value="PKD domain"/>
    <property type="match status" value="1"/>
</dbReference>
<evidence type="ECO:0000256" key="9">
    <source>
        <dbReference type="ARBA" id="ARBA00022729"/>
    </source>
</evidence>
<keyword evidence="10" id="KW-0378">Hydrolase</keyword>
<dbReference type="SMART" id="SM00089">
    <property type="entry name" value="PKD"/>
    <property type="match status" value="1"/>
</dbReference>
<dbReference type="Pfam" id="PF18911">
    <property type="entry name" value="PKD_4"/>
    <property type="match status" value="1"/>
</dbReference>
<keyword evidence="9" id="KW-0732">Signal</keyword>
<evidence type="ECO:0000256" key="3">
    <source>
        <dbReference type="ARBA" id="ARBA00001947"/>
    </source>
</evidence>
<evidence type="ECO:0000313" key="20">
    <source>
        <dbReference type="Proteomes" id="UP000677305"/>
    </source>
</evidence>
<evidence type="ECO:0000256" key="2">
    <source>
        <dbReference type="ARBA" id="ARBA00001913"/>
    </source>
</evidence>
<dbReference type="InterPro" id="IPR000601">
    <property type="entry name" value="PKD_dom"/>
</dbReference>
<comment type="cofactor">
    <cofactor evidence="3">
        <name>Zn(2+)</name>
        <dbReference type="ChEBI" id="CHEBI:29105"/>
    </cofactor>
</comment>
<evidence type="ECO:0000256" key="6">
    <source>
        <dbReference type="ARBA" id="ARBA00022525"/>
    </source>
</evidence>
<dbReference type="InterPro" id="IPR013661">
    <property type="entry name" value="Peptidase_M9_N_dom"/>
</dbReference>
<dbReference type="Pfam" id="PF18496">
    <property type="entry name" value="ColG_sub"/>
    <property type="match status" value="1"/>
</dbReference>
<dbReference type="Gene3D" id="2.60.40.10">
    <property type="entry name" value="Immunoglobulins"/>
    <property type="match status" value="1"/>
</dbReference>
<dbReference type="AlphaFoldDB" id="A0A8J8M9F6"/>
<dbReference type="Gene3D" id="3.30.980.50">
    <property type="match status" value="1"/>
</dbReference>
<dbReference type="Proteomes" id="UP000677305">
    <property type="component" value="Chromosome"/>
</dbReference>
<keyword evidence="13" id="KW-0843">Virulence</keyword>
<evidence type="ECO:0000256" key="5">
    <source>
        <dbReference type="ARBA" id="ARBA00012653"/>
    </source>
</evidence>
<dbReference type="InterPro" id="IPR041379">
    <property type="entry name" value="ColG_subdomain"/>
</dbReference>
<dbReference type="GO" id="GO:0008270">
    <property type="term" value="F:zinc ion binding"/>
    <property type="evidence" value="ECO:0007669"/>
    <property type="project" value="InterPro"/>
</dbReference>
<dbReference type="Pfam" id="PF01752">
    <property type="entry name" value="Peptidase_M9"/>
    <property type="match status" value="1"/>
</dbReference>
<dbReference type="Gene3D" id="3.40.30.160">
    <property type="entry name" value="Collagenase ColT, N-terminal domain"/>
    <property type="match status" value="1"/>
</dbReference>
<evidence type="ECO:0000256" key="13">
    <source>
        <dbReference type="ARBA" id="ARBA00023026"/>
    </source>
</evidence>
<keyword evidence="6" id="KW-0964">Secreted</keyword>
<feature type="domain" description="PKD" evidence="18">
    <location>
        <begin position="721"/>
        <end position="809"/>
    </location>
</feature>
<keyword evidence="8" id="KW-0479">Metal-binding</keyword>
<evidence type="ECO:0000256" key="15">
    <source>
        <dbReference type="ARBA" id="ARBA00023145"/>
    </source>
</evidence>
<evidence type="ECO:0000259" key="18">
    <source>
        <dbReference type="PROSITE" id="PS50093"/>
    </source>
</evidence>
<dbReference type="EC" id="3.4.24.3" evidence="5"/>
<evidence type="ECO:0000256" key="17">
    <source>
        <dbReference type="SAM" id="Coils"/>
    </source>
</evidence>
<dbReference type="PRINTS" id="PR00931">
    <property type="entry name" value="MICOLLPTASE"/>
</dbReference>
<dbReference type="InterPro" id="IPR035986">
    <property type="entry name" value="PKD_dom_sf"/>
</dbReference>
<evidence type="ECO:0000256" key="10">
    <source>
        <dbReference type="ARBA" id="ARBA00022801"/>
    </source>
</evidence>
<sequence length="1060" mass="122235">MNYVNKRVVVLFLAIFMLIYPMKGVYASNNENTATKENEDKYYMSYLNTLSHKELIEVLETIKWSDMPELFEFNEDIHEFYKDKERVQAVIDALKEKGASYTASDMKGIRTLVEVLRSGTYVAYYNAKDDLKYLNEEDFDNDCISAMLAIQANENFGLGTSVQNEIIVALGKLISNTSCNTELVNNSVKVIDQYNNNVKDYMNDRSKTTALHELMNGILKAIKRDVRLERDIKKTEWYGNIDDYINSFKKIALLEDIDENSTWLVNNCIYQIAEYGRFHSDSRVNLKILTDAMNIYPDLSEPYLVAAKGISNNYGSKDYNDKTVDYNKVKEDGIDHYLPNTYTFDDGKMIIKAGDKVTEEKIKRLYWASKEVKAQFFRVSGSDEALEPGNADDILTIVIYNSPREYKVNWDLYGYSTDNGGIYIENIGTFFTYERTPQESIYSLEELFRHEFTHYLQARYIVPGLFNQTEMHKKDRLTWFSEGGAEFFAGSTRTSSVLPRKSMIRGLPQEPSGRYSVSKTLHSRYGSFEFYSYAFMFDSYIYGNSFETFVNLNEYIKNSDVEGYDKYIESLSNNDELNNNYQEYMQELTDSYDDLTTPLVSDDYLNEYEYKDIESIQKDIKDSTGLIDIKVEENSSQFFDSFTVKGSFIGDKSIDECNDWQAMDKKANDMLNQIAENNNWEGYKTLTCYFTNYRVNSSNNVEYDIVFYGKQGDKDFIPNILPIAVFECPDRIVEDTIIDFDSTSSLDADGKIVAYEWDFGDGETSEEVNPSHKYKIPGQYTVTLKIMDDRRGKASIIKKIEVQELKNGEIEETEYNNIPENATEISASYVKMNGKLGDRDLIDVFYFDAAESGEIDIVFNNSSKDKLFWVLSHESNKDSRIGCGTIYESALENVNIEKSGRYNLTIYKSTRDDSLYNFKIKGSILADKEDKKDNFMEIEENNTYDTANEISNLDTTIEASMGGRDNQDIFSIDVKQAGTISFDVVNKGDKPINWVLFKEGNFEEYIYGEKIFDEGSKEIYIDEPDKYYIHVYKVTDEIGDYTVKIKTDDASESVSENMGY</sequence>
<evidence type="ECO:0000256" key="11">
    <source>
        <dbReference type="ARBA" id="ARBA00022833"/>
    </source>
</evidence>
<comment type="cofactor">
    <cofactor evidence="2">
        <name>Ca(2+)</name>
        <dbReference type="ChEBI" id="CHEBI:29108"/>
    </cofactor>
</comment>
<comment type="catalytic activity">
    <reaction evidence="1">
        <text>Digestion of native collagen in the triple helical region at Xaa-|-Gly bonds. With synthetic peptides, a preference is shown for Gly at P3 and P1', Pro and Ala at P2 and P2', and hydroxyproline, Ala or Arg at P3'.</text>
        <dbReference type="EC" id="3.4.24.3"/>
    </reaction>
</comment>
<dbReference type="PROSITE" id="PS50093">
    <property type="entry name" value="PKD"/>
    <property type="match status" value="1"/>
</dbReference>
<organism evidence="19 20">
    <name type="scientific">Vallitalea guaymasensis</name>
    <dbReference type="NCBI Taxonomy" id="1185412"/>
    <lineage>
        <taxon>Bacteria</taxon>
        <taxon>Bacillati</taxon>
        <taxon>Bacillota</taxon>
        <taxon>Clostridia</taxon>
        <taxon>Lachnospirales</taxon>
        <taxon>Vallitaleaceae</taxon>
        <taxon>Vallitalea</taxon>
    </lineage>
</organism>
<evidence type="ECO:0000256" key="4">
    <source>
        <dbReference type="ARBA" id="ARBA00004613"/>
    </source>
</evidence>
<keyword evidence="12" id="KW-0106">Calcium</keyword>
<keyword evidence="14" id="KW-0482">Metalloprotease</keyword>
<accession>A0A8J8M9F6</accession>
<evidence type="ECO:0000256" key="12">
    <source>
        <dbReference type="ARBA" id="ARBA00022837"/>
    </source>
</evidence>
<comment type="subcellular location">
    <subcellularLocation>
        <location evidence="4">Secreted</location>
    </subcellularLocation>
</comment>
<keyword evidence="7" id="KW-0645">Protease</keyword>
<evidence type="ECO:0000313" key="19">
    <source>
        <dbReference type="EMBL" id="QUH28648.1"/>
    </source>
</evidence>
<dbReference type="GO" id="GO:0005576">
    <property type="term" value="C:extracellular region"/>
    <property type="evidence" value="ECO:0007669"/>
    <property type="project" value="UniProtKB-SubCell"/>
</dbReference>
<dbReference type="Gene3D" id="1.10.390.20">
    <property type="match status" value="1"/>
</dbReference>
<evidence type="ECO:0000256" key="8">
    <source>
        <dbReference type="ARBA" id="ARBA00022723"/>
    </source>
</evidence>
<evidence type="ECO:0000256" key="1">
    <source>
        <dbReference type="ARBA" id="ARBA00000424"/>
    </source>
</evidence>
<dbReference type="CDD" id="cd00146">
    <property type="entry name" value="PKD"/>
    <property type="match status" value="1"/>
</dbReference>
<dbReference type="InterPro" id="IPR022409">
    <property type="entry name" value="PKD/Chitinase_dom"/>
</dbReference>
<dbReference type="PANTHER" id="PTHR13062">
    <property type="entry name" value="COLLAGENASE"/>
    <property type="match status" value="1"/>
</dbReference>
<dbReference type="RefSeq" id="WP_212692860.1">
    <property type="nucleotide sequence ID" value="NZ_CP058561.1"/>
</dbReference>
<proteinExistence type="predicted"/>
<keyword evidence="11" id="KW-0862">Zinc</keyword>
<feature type="coiled-coil region" evidence="17">
    <location>
        <begin position="567"/>
        <end position="594"/>
    </location>
</feature>
<reference evidence="19 20" key="1">
    <citation type="submission" date="2020-07" db="EMBL/GenBank/DDBJ databases">
        <title>Vallitalea guaymasensis genome.</title>
        <authorList>
            <person name="Postec A."/>
        </authorList>
    </citation>
    <scope>NUCLEOTIDE SEQUENCE [LARGE SCALE GENOMIC DNA]</scope>
    <source>
        <strain evidence="19 20">Ra1766G1</strain>
    </source>
</reference>
<keyword evidence="15" id="KW-0865">Zymogen</keyword>
<dbReference type="EMBL" id="CP058561">
    <property type="protein sequence ID" value="QUH28648.1"/>
    <property type="molecule type" value="Genomic_DNA"/>
</dbReference>
<keyword evidence="17" id="KW-0175">Coiled coil</keyword>
<evidence type="ECO:0000256" key="14">
    <source>
        <dbReference type="ARBA" id="ARBA00023049"/>
    </source>
</evidence>
<dbReference type="Gene3D" id="2.60.120.380">
    <property type="match status" value="2"/>
</dbReference>
<dbReference type="SUPFAM" id="SSF89260">
    <property type="entry name" value="Collagen-binding domain"/>
    <property type="match status" value="2"/>
</dbReference>
<protein>
    <recommendedName>
        <fullName evidence="5">microbial collagenase</fullName>
        <ecNumber evidence="5">3.4.24.3</ecNumber>
    </recommendedName>
</protein>
<gene>
    <name evidence="19" type="ORF">HYG85_06865</name>
</gene>
<dbReference type="KEGG" id="vgu:HYG85_06865"/>
<dbReference type="Pfam" id="PF08453">
    <property type="entry name" value="Peptidase_M9_N"/>
    <property type="match status" value="1"/>
</dbReference>
<dbReference type="InterPro" id="IPR013783">
    <property type="entry name" value="Ig-like_fold"/>
</dbReference>
<name>A0A8J8M9F6_9FIRM</name>
<evidence type="ECO:0000256" key="7">
    <source>
        <dbReference type="ARBA" id="ARBA00022670"/>
    </source>
</evidence>
<dbReference type="GO" id="GO:0004222">
    <property type="term" value="F:metalloendopeptidase activity"/>
    <property type="evidence" value="ECO:0007669"/>
    <property type="project" value="InterPro"/>
</dbReference>
<dbReference type="GO" id="GO:0006508">
    <property type="term" value="P:proteolysis"/>
    <property type="evidence" value="ECO:0007669"/>
    <property type="project" value="UniProtKB-KW"/>
</dbReference>
<keyword evidence="20" id="KW-1185">Reference proteome</keyword>